<proteinExistence type="predicted"/>
<sequence length="412" mass="46113">MDEATLFDYEIEGALAFFRAGTNLDPASPGYGLTVDAIHRPRIASIASVGFALSTWVIAIERGRMSRAEGLAITRGTLRTLYERVPHQYGFFAHFLDRYTATRWQQCEYSTIDTGLCLNGVLTAAAYFRDAEIDELAMRLLDRIDWAAFITERNGQTVLRMSYNPDAGGDYVTGAPGFISYWDMAAEQKLLYIQAALCVPANTARALYRGFRRDIGLYQGQPVIINPGGTLFAYQYTEAWLDTRSYRDPDGVDWFNNARLAALANRDFCLSLRDQFRTYHERSWGIGCGDTPRGYVVAGAPPALVPPEPDGTVSISNAIACMPFTPAEVLAMLDYLYHEQPQTCGPYGFYDAYNLAVRPPWYSRTIYGINKGCALLMLENARSGLIWDVYSSSLLIQRALNVLGFMKREQAH</sequence>
<evidence type="ECO:0000313" key="3">
    <source>
        <dbReference type="Proteomes" id="UP000078287"/>
    </source>
</evidence>
<gene>
    <name evidence="2" type="ORF">A6A03_03105</name>
</gene>
<protein>
    <recommendedName>
        <fullName evidence="1">Glycoamylase-like domain-containing protein</fullName>
    </recommendedName>
</protein>
<feature type="domain" description="Glycoamylase-like" evidence="1">
    <location>
        <begin position="181"/>
        <end position="392"/>
    </location>
</feature>
<evidence type="ECO:0000259" key="1">
    <source>
        <dbReference type="Pfam" id="PF10091"/>
    </source>
</evidence>
<dbReference type="Pfam" id="PF10091">
    <property type="entry name" value="Glycoamylase"/>
    <property type="match status" value="1"/>
</dbReference>
<comment type="caution">
    <text evidence="2">The sequence shown here is derived from an EMBL/GenBank/DDBJ whole genome shotgun (WGS) entry which is preliminary data.</text>
</comment>
<keyword evidence="3" id="KW-1185">Reference proteome</keyword>
<dbReference type="OrthoDB" id="5937621at2"/>
<dbReference type="Gene3D" id="1.50.10.140">
    <property type="match status" value="1"/>
</dbReference>
<organism evidence="2 3">
    <name type="scientific">Chloroflexus islandicus</name>
    <dbReference type="NCBI Taxonomy" id="1707952"/>
    <lineage>
        <taxon>Bacteria</taxon>
        <taxon>Bacillati</taxon>
        <taxon>Chloroflexota</taxon>
        <taxon>Chloroflexia</taxon>
        <taxon>Chloroflexales</taxon>
        <taxon>Chloroflexineae</taxon>
        <taxon>Chloroflexaceae</taxon>
        <taxon>Chloroflexus</taxon>
    </lineage>
</organism>
<dbReference type="AlphaFoldDB" id="A0A178M5X1"/>
<name>A0A178M5X1_9CHLR</name>
<dbReference type="InterPro" id="IPR019282">
    <property type="entry name" value="Glycoamylase-like_cons_dom"/>
</dbReference>
<dbReference type="STRING" id="1707952.A6A03_03105"/>
<dbReference type="Proteomes" id="UP000078287">
    <property type="component" value="Unassembled WGS sequence"/>
</dbReference>
<dbReference type="RefSeq" id="WP_066789671.1">
    <property type="nucleotide sequence ID" value="NZ_LWQS01000071.1"/>
</dbReference>
<accession>A0A178M5X1</accession>
<dbReference type="EMBL" id="LWQS01000071">
    <property type="protein sequence ID" value="OAN44151.1"/>
    <property type="molecule type" value="Genomic_DNA"/>
</dbReference>
<reference evidence="2 3" key="1">
    <citation type="submission" date="2016-04" db="EMBL/GenBank/DDBJ databases">
        <title>Chloroflexus islandicus sp. nov., a thermophilic filamentous anoxygenic phototrophic bacterium from geyser Strokkur (Iceland).</title>
        <authorList>
            <person name="Gaisin V.A."/>
            <person name="Kalashnikov A.M."/>
            <person name="Sukhacheva M.V."/>
            <person name="Grouzdev D.S."/>
            <person name="Ivanov T.M."/>
            <person name="Kuznetsov B."/>
            <person name="Gorlenko V.M."/>
        </authorList>
    </citation>
    <scope>NUCLEOTIDE SEQUENCE [LARGE SCALE GENOMIC DNA]</scope>
    <source>
        <strain evidence="3">isl-2</strain>
    </source>
</reference>
<evidence type="ECO:0000313" key="2">
    <source>
        <dbReference type="EMBL" id="OAN44151.1"/>
    </source>
</evidence>